<feature type="transmembrane region" description="Helical" evidence="2">
    <location>
        <begin position="292"/>
        <end position="310"/>
    </location>
</feature>
<dbReference type="PROSITE" id="PS51257">
    <property type="entry name" value="PROKAR_LIPOPROTEIN"/>
    <property type="match status" value="1"/>
</dbReference>
<evidence type="ECO:0000256" key="1">
    <source>
        <dbReference type="SAM" id="MobiDB-lite"/>
    </source>
</evidence>
<feature type="compositionally biased region" description="Basic and acidic residues" evidence="1">
    <location>
        <begin position="106"/>
        <end position="115"/>
    </location>
</feature>
<feature type="region of interest" description="Disordered" evidence="1">
    <location>
        <begin position="58"/>
        <end position="272"/>
    </location>
</feature>
<dbReference type="PANTHER" id="PTHR16502">
    <property type="entry name" value="KERATINOCYTE-ASSOCIATED TRANSMEMBRANE PROTEIN 2"/>
    <property type="match status" value="1"/>
</dbReference>
<accession>A0AAV1NEH7</accession>
<evidence type="ECO:0000256" key="3">
    <source>
        <dbReference type="SAM" id="SignalP"/>
    </source>
</evidence>
<feature type="compositionally biased region" description="Acidic residues" evidence="1">
    <location>
        <begin position="228"/>
        <end position="247"/>
    </location>
</feature>
<feature type="compositionally biased region" description="Polar residues" evidence="1">
    <location>
        <begin position="153"/>
        <end position="166"/>
    </location>
</feature>
<keyword evidence="2" id="KW-0472">Membrane</keyword>
<dbReference type="Pfam" id="PF17818">
    <property type="entry name" value="KCT2"/>
    <property type="match status" value="1"/>
</dbReference>
<keyword evidence="2" id="KW-1133">Transmembrane helix</keyword>
<evidence type="ECO:0000313" key="4">
    <source>
        <dbReference type="EMBL" id="CAK6957325.1"/>
    </source>
</evidence>
<dbReference type="EMBL" id="CAWUFR010000028">
    <property type="protein sequence ID" value="CAK6957325.1"/>
    <property type="molecule type" value="Genomic_DNA"/>
</dbReference>
<feature type="compositionally biased region" description="Basic and acidic residues" evidence="1">
    <location>
        <begin position="248"/>
        <end position="261"/>
    </location>
</feature>
<keyword evidence="5" id="KW-1185">Reference proteome</keyword>
<comment type="caution">
    <text evidence="4">The sequence shown here is derived from an EMBL/GenBank/DDBJ whole genome shotgun (WGS) entry which is preliminary data.</text>
</comment>
<dbReference type="AlphaFoldDB" id="A0AAV1NEH7"/>
<evidence type="ECO:0000256" key="2">
    <source>
        <dbReference type="SAM" id="Phobius"/>
    </source>
</evidence>
<name>A0AAV1NEH7_SCOSC</name>
<dbReference type="Proteomes" id="UP001314229">
    <property type="component" value="Unassembled WGS sequence"/>
</dbReference>
<feature type="compositionally biased region" description="Polar residues" evidence="1">
    <location>
        <begin position="120"/>
        <end position="133"/>
    </location>
</feature>
<evidence type="ECO:0000313" key="5">
    <source>
        <dbReference type="Proteomes" id="UP001314229"/>
    </source>
</evidence>
<keyword evidence="3" id="KW-0732">Signal</keyword>
<keyword evidence="2 4" id="KW-0812">Transmembrane</keyword>
<proteinExistence type="predicted"/>
<organism evidence="4 5">
    <name type="scientific">Scomber scombrus</name>
    <name type="common">Atlantic mackerel</name>
    <name type="synonym">Scomber vernalis</name>
    <dbReference type="NCBI Taxonomy" id="13677"/>
    <lineage>
        <taxon>Eukaryota</taxon>
        <taxon>Metazoa</taxon>
        <taxon>Chordata</taxon>
        <taxon>Craniata</taxon>
        <taxon>Vertebrata</taxon>
        <taxon>Euteleostomi</taxon>
        <taxon>Actinopterygii</taxon>
        <taxon>Neopterygii</taxon>
        <taxon>Teleostei</taxon>
        <taxon>Neoteleostei</taxon>
        <taxon>Acanthomorphata</taxon>
        <taxon>Pelagiaria</taxon>
        <taxon>Scombriformes</taxon>
        <taxon>Scombridae</taxon>
        <taxon>Scomber</taxon>
    </lineage>
</organism>
<dbReference type="PANTHER" id="PTHR16502:SF0">
    <property type="entry name" value="KERATINOCYTE-ASSOCIATED TRANSMEMBRANE PROTEIN 2"/>
    <property type="match status" value="1"/>
</dbReference>
<gene>
    <name evidence="4" type="ORF">FSCOSCO3_A017806</name>
</gene>
<feature type="compositionally biased region" description="Polar residues" evidence="1">
    <location>
        <begin position="62"/>
        <end position="91"/>
    </location>
</feature>
<feature type="chain" id="PRO_5043415754" evidence="3">
    <location>
        <begin position="33"/>
        <end position="359"/>
    </location>
</feature>
<protein>
    <submittedName>
        <fullName evidence="4">Keratinocyte-associated transmembrane protein 2</fullName>
    </submittedName>
</protein>
<feature type="signal peptide" evidence="3">
    <location>
        <begin position="1"/>
        <end position="32"/>
    </location>
</feature>
<dbReference type="InterPro" id="IPR037645">
    <property type="entry name" value="KCT2"/>
</dbReference>
<sequence length="359" mass="39453">MATCRKMGRSRRNIYALSVVLFLQVLVSGCLSAPVINTVGVTQGVNVTAGLTLTTLDEVKTKPSTPDQAPATSPESKISTAPSGNDSTTAPVKTPEDNRTAAAEPEIPKDTKDKYPVTIIGSSDNITQAQSDSKGAPETVEPKSDSVEATDGPVTTENMPSSTPEAPTTLFKTPEPAKPVTEEPETLDSDSKPSDAQNPSAVQDTDPDLLRTSDKGPASHIEPNEYNPAEEEGDDDDTYGEDEDEYEHEFVRNNDNKDQTEIRQTPQQPSGMDVIHIKGADSYTTEDEDSHFFFHLVILAFLVAIVYITYHNKRKIFLLAQSRRWKDGLCSRNTVEYHRLDQNVNEAMPSLKMTRDYIF</sequence>
<feature type="compositionally biased region" description="Polar residues" evidence="1">
    <location>
        <begin position="194"/>
        <end position="203"/>
    </location>
</feature>
<reference evidence="4 5" key="1">
    <citation type="submission" date="2024-01" db="EMBL/GenBank/DDBJ databases">
        <authorList>
            <person name="Alioto T."/>
            <person name="Alioto T."/>
            <person name="Gomez Garrido J."/>
        </authorList>
    </citation>
    <scope>NUCLEOTIDE SEQUENCE [LARGE SCALE GENOMIC DNA]</scope>
</reference>